<accession>A0A9Q8Y1J5</accession>
<feature type="coiled-coil region" evidence="1">
    <location>
        <begin position="286"/>
        <end position="313"/>
    </location>
</feature>
<dbReference type="NCBIfam" id="NF045971">
    <property type="entry name" value="conju_CD1110"/>
    <property type="match status" value="1"/>
</dbReference>
<dbReference type="InterPro" id="IPR002789">
    <property type="entry name" value="HerA_central"/>
</dbReference>
<dbReference type="EMBL" id="CP086395">
    <property type="protein sequence ID" value="USJ19917.1"/>
    <property type="molecule type" value="Genomic_DNA"/>
</dbReference>
<gene>
    <name evidence="3" type="ORF">LMK00_08770</name>
</gene>
<reference evidence="3" key="1">
    <citation type="journal article" date="2022" name="Front. Microbiol.">
        <title>Feed Insects as a Reservoir of Granadaene-Producing Lactococci.</title>
        <authorList>
            <person name="Neuzil-Bunesova V."/>
            <person name="Ramirez Garcia A."/>
            <person name="Modrackova N."/>
            <person name="Makovska M."/>
            <person name="Sabolova M."/>
            <person name="Sproer C."/>
            <person name="Bunk B."/>
            <person name="Blom J."/>
            <person name="Schwab C."/>
        </authorList>
    </citation>
    <scope>NUCLEOTIDE SEQUENCE</scope>
    <source>
        <strain evidence="3">I4/6O</strain>
    </source>
</reference>
<organism evidence="3 4">
    <name type="scientific">Lactococcus formosensis</name>
    <dbReference type="NCBI Taxonomy" id="1281486"/>
    <lineage>
        <taxon>Bacteria</taxon>
        <taxon>Bacillati</taxon>
        <taxon>Bacillota</taxon>
        <taxon>Bacilli</taxon>
        <taxon>Lactobacillales</taxon>
        <taxon>Streptococcaceae</taxon>
        <taxon>Lactococcus</taxon>
    </lineage>
</organism>
<proteinExistence type="predicted"/>
<dbReference type="RefSeq" id="WP_252175314.1">
    <property type="nucleotide sequence ID" value="NZ_CP086395.1"/>
</dbReference>
<dbReference type="Pfam" id="PF01935">
    <property type="entry name" value="DUF87"/>
    <property type="match status" value="1"/>
</dbReference>
<dbReference type="AlphaFoldDB" id="A0A9Q8Y1J5"/>
<dbReference type="SUPFAM" id="SSF52540">
    <property type="entry name" value="P-loop containing nucleoside triphosphate hydrolases"/>
    <property type="match status" value="1"/>
</dbReference>
<dbReference type="InterPro" id="IPR027417">
    <property type="entry name" value="P-loop_NTPase"/>
</dbReference>
<dbReference type="Gene3D" id="1.10.8.730">
    <property type="match status" value="1"/>
</dbReference>
<dbReference type="Gene3D" id="3.40.50.300">
    <property type="entry name" value="P-loop containing nucleotide triphosphate hydrolases"/>
    <property type="match status" value="1"/>
</dbReference>
<dbReference type="Proteomes" id="UP001056730">
    <property type="component" value="Chromosome"/>
</dbReference>
<evidence type="ECO:0000313" key="4">
    <source>
        <dbReference type="Proteomes" id="UP001056730"/>
    </source>
</evidence>
<name>A0A9Q8Y1J5_9LACT</name>
<evidence type="ECO:0000259" key="2">
    <source>
        <dbReference type="Pfam" id="PF01935"/>
    </source>
</evidence>
<feature type="domain" description="Helicase HerA central" evidence="2">
    <location>
        <begin position="439"/>
        <end position="572"/>
    </location>
</feature>
<protein>
    <submittedName>
        <fullName evidence="3">DUF87 domain-containing protein</fullName>
    </submittedName>
</protein>
<keyword evidence="1" id="KW-0175">Coiled coil</keyword>
<sequence>MSLRRKKASKNLTLAQVRKKQRLEKQVASTPNTIKYTSNFEDGLMHILEDKETGVNEWSKAYKMGNLDYEVASDDNQLNVVASYGEALNSVDKLSRYQLLVLNKKIKSSILKDILFDFEEDGQNQLRDEVNTIISNRYSKDQRSFEIEKYSIFSTQADSRKQANRKLDTLFENYQKRFNESDVGLTFEALNGEDRLNVMSGMLRPGEVNTVTYRDLALMNRSSKDFIAPTRFRFEEECFRLNNYFGKVLYLRKYPDELEDQLIKELCDTGREIAISIHAKPYDMPLAKKDLQNKKIMNKADRAKQQKDNFKQGLSDDMVSGLSTEVEDATEALMAEFRKGQKLFSGIFAVMVIEESREALQEAVDDIKDAGGTWTVEFEECYKMQEEALNTMLPIGKPYLDVESNYMRDMTTTNVVTQVPFTNIELQEPTGQYYGQNQMSKNIITINRKKFNTPSGLILGSPGSGKGMTVKWEIISNLLRNRKDKFIIVDPESEYLPIGERFGATILDISSGTNHHFNILDLADVSLLDKEDRKVDLVKEKASLLSSLFESVLQEYNDLEVAMVDRVTTKTYQKFKEMERQPTLVDWYDILKEQAHATDITEAEQVTAQELVLKTEPYTIGSQNIFAHETNIDMNAKFLVFNIKHLNDKMKPFAMKVILDQIWRQVVTNQNKVRTHLYFDELQLNFDTEANAAWFTKLWSRVRKYGAWPTGITQNILTLLEVPAGQKMINNSDFIILLRQKLLDIEQLSRVIKLPRSLLKYVGEKVQPGTGLIYAEGTVVPFENPIPADTELFELMNTDAV</sequence>
<evidence type="ECO:0000256" key="1">
    <source>
        <dbReference type="SAM" id="Coils"/>
    </source>
</evidence>
<dbReference type="KEGG" id="lfo:LMK00_08770"/>
<evidence type="ECO:0000313" key="3">
    <source>
        <dbReference type="EMBL" id="USJ19917.1"/>
    </source>
</evidence>